<dbReference type="NCBIfam" id="TIGR02745">
    <property type="entry name" value="ccoG_rdxA_fixG"/>
    <property type="match status" value="1"/>
</dbReference>
<dbReference type="InterPro" id="IPR051684">
    <property type="entry name" value="Electron_Trans/Redox"/>
</dbReference>
<feature type="transmembrane region" description="Helical" evidence="7">
    <location>
        <begin position="160"/>
        <end position="178"/>
    </location>
</feature>
<keyword evidence="2" id="KW-0004">4Fe-4S</keyword>
<dbReference type="RefSeq" id="WP_013294462.1">
    <property type="nucleotide sequence ID" value="NC_014394.1"/>
</dbReference>
<dbReference type="Gene3D" id="2.60.40.10">
    <property type="entry name" value="Immunoglobulins"/>
    <property type="match status" value="1"/>
</dbReference>
<dbReference type="InterPro" id="IPR014116">
    <property type="entry name" value="Cyt_c_oxidase_cbb3_FixG"/>
</dbReference>
<dbReference type="GO" id="GO:0046872">
    <property type="term" value="F:metal ion binding"/>
    <property type="evidence" value="ECO:0007669"/>
    <property type="project" value="UniProtKB-KW"/>
</dbReference>
<dbReference type="InterPro" id="IPR032879">
    <property type="entry name" value="FixG_C"/>
</dbReference>
<evidence type="ECO:0000256" key="2">
    <source>
        <dbReference type="ARBA" id="ARBA00022485"/>
    </source>
</evidence>
<dbReference type="PROSITE" id="PS51379">
    <property type="entry name" value="4FE4S_FER_2"/>
    <property type="match status" value="1"/>
</dbReference>
<keyword evidence="5" id="KW-0408">Iron</keyword>
<organism evidence="9 10">
    <name type="scientific">Gallionella capsiferriformans (strain ES-2)</name>
    <name type="common">Gallionella ferruginea capsiferriformans (strain ES-2)</name>
    <dbReference type="NCBI Taxonomy" id="395494"/>
    <lineage>
        <taxon>Bacteria</taxon>
        <taxon>Pseudomonadati</taxon>
        <taxon>Pseudomonadota</taxon>
        <taxon>Betaproteobacteria</taxon>
        <taxon>Nitrosomonadales</taxon>
        <taxon>Gallionellaceae</taxon>
        <taxon>Gallionella</taxon>
    </lineage>
</organism>
<keyword evidence="4" id="KW-0249">Electron transport</keyword>
<reference evidence="9 10" key="1">
    <citation type="submission" date="2010-08" db="EMBL/GenBank/DDBJ databases">
        <title>Complete sequence of Gallionella capsiferriformans ES-2.</title>
        <authorList>
            <consortium name="US DOE Joint Genome Institute"/>
            <person name="Lucas S."/>
            <person name="Copeland A."/>
            <person name="Lapidus A."/>
            <person name="Cheng J.-F."/>
            <person name="Bruce D."/>
            <person name="Goodwin L."/>
            <person name="Pitluck S."/>
            <person name="Chertkov O."/>
            <person name="Davenport K.W."/>
            <person name="Detter J.C."/>
            <person name="Han C."/>
            <person name="Tapia R."/>
            <person name="Land M."/>
            <person name="Hauser L."/>
            <person name="Chang Y.-J."/>
            <person name="Jeffries C."/>
            <person name="Kyrpides N."/>
            <person name="Ivanova N."/>
            <person name="Mikhailova N."/>
            <person name="Shelobolina E.S."/>
            <person name="Picardal F."/>
            <person name="Roden E."/>
            <person name="Emerson D."/>
            <person name="Woyke T."/>
        </authorList>
    </citation>
    <scope>NUCLEOTIDE SEQUENCE [LARGE SCALE GENOMIC DNA]</scope>
    <source>
        <strain evidence="9 10">ES-2</strain>
    </source>
</reference>
<dbReference type="PROSITE" id="PS00198">
    <property type="entry name" value="4FE4S_FER_1"/>
    <property type="match status" value="1"/>
</dbReference>
<dbReference type="InterPro" id="IPR013783">
    <property type="entry name" value="Ig-like_fold"/>
</dbReference>
<keyword evidence="6" id="KW-0411">Iron-sulfur</keyword>
<feature type="transmembrane region" description="Helical" evidence="7">
    <location>
        <begin position="194"/>
        <end position="213"/>
    </location>
</feature>
<dbReference type="OrthoDB" id="9811700at2"/>
<dbReference type="Proteomes" id="UP000001235">
    <property type="component" value="Chromosome"/>
</dbReference>
<keyword evidence="7" id="KW-0812">Transmembrane</keyword>
<dbReference type="GO" id="GO:0051539">
    <property type="term" value="F:4 iron, 4 sulfur cluster binding"/>
    <property type="evidence" value="ECO:0007669"/>
    <property type="project" value="UniProtKB-KW"/>
</dbReference>
<evidence type="ECO:0000313" key="10">
    <source>
        <dbReference type="Proteomes" id="UP000001235"/>
    </source>
</evidence>
<dbReference type="EMBL" id="CP002159">
    <property type="protein sequence ID" value="ADL56542.1"/>
    <property type="molecule type" value="Genomic_DNA"/>
</dbReference>
<evidence type="ECO:0000256" key="4">
    <source>
        <dbReference type="ARBA" id="ARBA00022982"/>
    </source>
</evidence>
<feature type="transmembrane region" description="Helical" evidence="7">
    <location>
        <begin position="86"/>
        <end position="107"/>
    </location>
</feature>
<feature type="domain" description="4Fe-4S ferredoxin-type" evidence="8">
    <location>
        <begin position="257"/>
        <end position="286"/>
    </location>
</feature>
<feature type="transmembrane region" description="Helical" evidence="7">
    <location>
        <begin position="39"/>
        <end position="57"/>
    </location>
</feature>
<dbReference type="eggNOG" id="COG0348">
    <property type="taxonomic scope" value="Bacteria"/>
</dbReference>
<keyword evidence="3" id="KW-0479">Metal-binding</keyword>
<evidence type="ECO:0000313" key="9">
    <source>
        <dbReference type="EMBL" id="ADL56542.1"/>
    </source>
</evidence>
<evidence type="ECO:0000256" key="5">
    <source>
        <dbReference type="ARBA" id="ARBA00023004"/>
    </source>
</evidence>
<dbReference type="SUPFAM" id="SSF54862">
    <property type="entry name" value="4Fe-4S ferredoxins"/>
    <property type="match status" value="1"/>
</dbReference>
<dbReference type="HOGENOM" id="CLU_032118_0_0_4"/>
<dbReference type="KEGG" id="gca:Galf_2543"/>
<dbReference type="InterPro" id="IPR017900">
    <property type="entry name" value="4Fe4S_Fe_S_CS"/>
</dbReference>
<dbReference type="InterPro" id="IPR017896">
    <property type="entry name" value="4Fe4S_Fe-S-bd"/>
</dbReference>
<dbReference type="PANTHER" id="PTHR30176">
    <property type="entry name" value="FERREDOXIN-TYPE PROTEIN NAPH"/>
    <property type="match status" value="1"/>
</dbReference>
<dbReference type="Pfam" id="PF13746">
    <property type="entry name" value="Fer4_18"/>
    <property type="match status" value="1"/>
</dbReference>
<feature type="transmembrane region" description="Helical" evidence="7">
    <location>
        <begin position="335"/>
        <end position="355"/>
    </location>
</feature>
<name>D9SCG1_GALCS</name>
<sequence>MQQNVGAITALYQELASYPVNTGEKTVHAKRMPGFFRSLRTFTQMGLWLPLLLLPYLRWNGRQAILIDIDHSQFHGFNLTVRPDEIWMLMLLSLGGSVLMFMVTNIASRVWCGYFCFQSTWVDLFTWIEAKVEGKPSARRGLANAPWNADKILRKVSKHAIWFGVSLFTAISFSIWFVDAFEYWNKLLHLQLPRAGWVALALITGGTYLYAGLMREQMCQWMCPYARFQSVMADGQTVMPIYDFNRGEPRGKLRKGDETLAKQGDCIDCYQCVQVCPTGVDIRQGHQLGCITCGLCIDACNSVMDKIDKPRGLIRYASTDDIEGKPVTMRFQNPLLWVNAAILLASCLGVVYGLTHMSSVTLNVRPERQPLFVRMSDGAIQNRYEFKLMNRTSRDIQIAVTTEGGIKDQLIIGSEKPIFVPHERGVSFTVFVKAPARNIAMAVTPIKFHVESLGDPTVSADYSTLFNAPAL</sequence>
<accession>D9SCG1</accession>
<evidence type="ECO:0000256" key="3">
    <source>
        <dbReference type="ARBA" id="ARBA00022723"/>
    </source>
</evidence>
<evidence type="ECO:0000256" key="6">
    <source>
        <dbReference type="ARBA" id="ARBA00023014"/>
    </source>
</evidence>
<dbReference type="STRING" id="395494.Galf_2543"/>
<evidence type="ECO:0000256" key="7">
    <source>
        <dbReference type="SAM" id="Phobius"/>
    </source>
</evidence>
<protein>
    <submittedName>
        <fullName evidence="9">Cytochrome c oxidase accessory protein CcoG</fullName>
    </submittedName>
</protein>
<proteinExistence type="predicted"/>
<gene>
    <name evidence="9" type="ordered locus">Galf_2543</name>
</gene>
<dbReference type="GO" id="GO:0005886">
    <property type="term" value="C:plasma membrane"/>
    <property type="evidence" value="ECO:0007669"/>
    <property type="project" value="TreeGrafter"/>
</dbReference>
<keyword evidence="7" id="KW-0472">Membrane</keyword>
<keyword evidence="10" id="KW-1185">Reference proteome</keyword>
<keyword evidence="7" id="KW-1133">Transmembrane helix</keyword>
<dbReference type="Pfam" id="PF11614">
    <property type="entry name" value="FixG_C"/>
    <property type="match status" value="1"/>
</dbReference>
<evidence type="ECO:0000259" key="8">
    <source>
        <dbReference type="PROSITE" id="PS51379"/>
    </source>
</evidence>
<keyword evidence="1" id="KW-0813">Transport</keyword>
<dbReference type="PANTHER" id="PTHR30176:SF3">
    <property type="entry name" value="FERREDOXIN-TYPE PROTEIN NAPH"/>
    <property type="match status" value="1"/>
</dbReference>
<evidence type="ECO:0000256" key="1">
    <source>
        <dbReference type="ARBA" id="ARBA00022448"/>
    </source>
</evidence>
<dbReference type="AlphaFoldDB" id="D9SCG1"/>